<dbReference type="GO" id="GO:0016020">
    <property type="term" value="C:membrane"/>
    <property type="evidence" value="ECO:0007669"/>
    <property type="project" value="UniProtKB-SubCell"/>
</dbReference>
<comment type="caution">
    <text evidence="7">The sequence shown here is derived from an EMBL/GenBank/DDBJ whole genome shotgun (WGS) entry which is preliminary data.</text>
</comment>
<dbReference type="GO" id="GO:0016757">
    <property type="term" value="F:glycosyltransferase activity"/>
    <property type="evidence" value="ECO:0007669"/>
    <property type="project" value="UniProtKB-KW"/>
</dbReference>
<keyword evidence="8" id="KW-1185">Reference proteome</keyword>
<feature type="transmembrane region" description="Helical" evidence="5">
    <location>
        <begin position="393"/>
        <end position="410"/>
    </location>
</feature>
<comment type="subcellular location">
    <subcellularLocation>
        <location evidence="1">Membrane</location>
        <topology evidence="1">Multi-pass membrane protein</topology>
    </subcellularLocation>
</comment>
<dbReference type="Pfam" id="PF04932">
    <property type="entry name" value="Wzy_C"/>
    <property type="match status" value="1"/>
</dbReference>
<feature type="transmembrane region" description="Helical" evidence="5">
    <location>
        <begin position="365"/>
        <end position="387"/>
    </location>
</feature>
<gene>
    <name evidence="7" type="ORF">J2T55_002427</name>
</gene>
<accession>A0AAE3L2E3</accession>
<dbReference type="PANTHER" id="PTHR37422:SF17">
    <property type="entry name" value="O-ANTIGEN LIGASE"/>
    <property type="match status" value="1"/>
</dbReference>
<dbReference type="EMBL" id="JANUCT010000021">
    <property type="protein sequence ID" value="MCS3904391.1"/>
    <property type="molecule type" value="Genomic_DNA"/>
</dbReference>
<dbReference type="InterPro" id="IPR007016">
    <property type="entry name" value="O-antigen_ligase-rel_domated"/>
</dbReference>
<evidence type="ECO:0000313" key="7">
    <source>
        <dbReference type="EMBL" id="MCS3904391.1"/>
    </source>
</evidence>
<keyword evidence="7" id="KW-0328">Glycosyltransferase</keyword>
<feature type="transmembrane region" description="Helical" evidence="5">
    <location>
        <begin position="227"/>
        <end position="244"/>
    </location>
</feature>
<feature type="domain" description="O-antigen ligase-related" evidence="6">
    <location>
        <begin position="188"/>
        <end position="341"/>
    </location>
</feature>
<feature type="transmembrane region" description="Helical" evidence="5">
    <location>
        <begin position="334"/>
        <end position="353"/>
    </location>
</feature>
<evidence type="ECO:0000259" key="6">
    <source>
        <dbReference type="Pfam" id="PF04932"/>
    </source>
</evidence>
<dbReference type="PANTHER" id="PTHR37422">
    <property type="entry name" value="TEICHURONIC ACID BIOSYNTHESIS PROTEIN TUAE"/>
    <property type="match status" value="1"/>
</dbReference>
<evidence type="ECO:0000256" key="4">
    <source>
        <dbReference type="ARBA" id="ARBA00023136"/>
    </source>
</evidence>
<evidence type="ECO:0000256" key="1">
    <source>
        <dbReference type="ARBA" id="ARBA00004141"/>
    </source>
</evidence>
<feature type="transmembrane region" description="Helical" evidence="5">
    <location>
        <begin position="178"/>
        <end position="196"/>
    </location>
</feature>
<evidence type="ECO:0000256" key="3">
    <source>
        <dbReference type="ARBA" id="ARBA00022989"/>
    </source>
</evidence>
<name>A0AAE3L2E3_9GAMM</name>
<organism evidence="7 8">
    <name type="scientific">Methylohalomonas lacus</name>
    <dbReference type="NCBI Taxonomy" id="398773"/>
    <lineage>
        <taxon>Bacteria</taxon>
        <taxon>Pseudomonadati</taxon>
        <taxon>Pseudomonadota</taxon>
        <taxon>Gammaproteobacteria</taxon>
        <taxon>Methylohalomonadales</taxon>
        <taxon>Methylohalomonadaceae</taxon>
        <taxon>Methylohalomonas</taxon>
    </lineage>
</organism>
<feature type="transmembrane region" description="Helical" evidence="5">
    <location>
        <begin position="116"/>
        <end position="133"/>
    </location>
</feature>
<keyword evidence="7" id="KW-0808">Transferase</keyword>
<dbReference type="GO" id="GO:0016874">
    <property type="term" value="F:ligase activity"/>
    <property type="evidence" value="ECO:0007669"/>
    <property type="project" value="UniProtKB-KW"/>
</dbReference>
<dbReference type="InterPro" id="IPR051533">
    <property type="entry name" value="WaaL-like"/>
</dbReference>
<feature type="transmembrane region" description="Helical" evidence="5">
    <location>
        <begin position="202"/>
        <end position="220"/>
    </location>
</feature>
<protein>
    <submittedName>
        <fullName evidence="7">O-antigen ligase</fullName>
        <ecNumber evidence="7">2.4.1.-</ecNumber>
    </submittedName>
</protein>
<keyword evidence="7" id="KW-0436">Ligase</keyword>
<evidence type="ECO:0000313" key="8">
    <source>
        <dbReference type="Proteomes" id="UP001204445"/>
    </source>
</evidence>
<dbReference type="AlphaFoldDB" id="A0AAE3L2E3"/>
<reference evidence="7" key="1">
    <citation type="submission" date="2022-08" db="EMBL/GenBank/DDBJ databases">
        <title>Genomic Encyclopedia of Type Strains, Phase III (KMG-III): the genomes of soil and plant-associated and newly described type strains.</title>
        <authorList>
            <person name="Whitman W."/>
        </authorList>
    </citation>
    <scope>NUCLEOTIDE SEQUENCE</scope>
    <source>
        <strain evidence="7">HMT 1</strain>
    </source>
</reference>
<dbReference type="Proteomes" id="UP001204445">
    <property type="component" value="Unassembled WGS sequence"/>
</dbReference>
<dbReference type="RefSeq" id="WP_259057245.1">
    <property type="nucleotide sequence ID" value="NZ_JANUCT010000021.1"/>
</dbReference>
<sequence length="414" mass="44690">MPRTLTGDVSSPPILYASTAVFLLGALALVVPSGYSIGAVLLLLGSLIWLWRRPGYELERSDWCIIAVLVAYAAQGMIDAGLRGDGLGDMDRPVRFLLVVPVLLFLFAYPPRLPALWGGLAVGALTAGAWAGWQKLAEAAVRAGGHTHLIQYGNLSLMMGFICLAGMGWAINRRYGGWWVLALGLGALGGVLGSVFTGTRGGWLGLPLLLAVLFWGYGRYLSVKARLGVLALIIASLAMVYVIPQTGVQDRIDRAGTELRAYLGGGERSSSVGYRLEMWRGAWQLFLERPVTGWGEQQYVEQMQAMAGKGVIAPGAGRYNHAHNELLDTAAKQGLVGLGLLLALYLVPLLLFVGKVRNEHDGINALALAGMLLPLSYLAFGLTQVPMRHNSGVMMYAFWLVVLWGTLRATERTR</sequence>
<evidence type="ECO:0000256" key="5">
    <source>
        <dbReference type="SAM" id="Phobius"/>
    </source>
</evidence>
<keyword evidence="2 5" id="KW-0812">Transmembrane</keyword>
<feature type="transmembrane region" description="Helical" evidence="5">
    <location>
        <begin position="20"/>
        <end position="51"/>
    </location>
</feature>
<dbReference type="EC" id="2.4.1.-" evidence="7"/>
<keyword evidence="3 5" id="KW-1133">Transmembrane helix</keyword>
<feature type="transmembrane region" description="Helical" evidence="5">
    <location>
        <begin position="153"/>
        <end position="171"/>
    </location>
</feature>
<proteinExistence type="predicted"/>
<feature type="transmembrane region" description="Helical" evidence="5">
    <location>
        <begin position="94"/>
        <end position="109"/>
    </location>
</feature>
<evidence type="ECO:0000256" key="2">
    <source>
        <dbReference type="ARBA" id="ARBA00022692"/>
    </source>
</evidence>
<feature type="transmembrane region" description="Helical" evidence="5">
    <location>
        <begin position="63"/>
        <end position="82"/>
    </location>
</feature>
<keyword evidence="4 5" id="KW-0472">Membrane</keyword>